<reference evidence="1 2" key="1">
    <citation type="journal article" date="2023" name="J. Hered.">
        <title>Chromosome-level genome of the wood stork (Mycteria americana) provides insight into avian chromosome evolution.</title>
        <authorList>
            <person name="Flamio R. Jr."/>
            <person name="Ramstad K.M."/>
        </authorList>
    </citation>
    <scope>NUCLEOTIDE SEQUENCE [LARGE SCALE GENOMIC DNA]</scope>
    <source>
        <strain evidence="1">JAX WOST 10</strain>
    </source>
</reference>
<accession>A0AAN7RKV8</accession>
<evidence type="ECO:0000313" key="1">
    <source>
        <dbReference type="EMBL" id="KAK4810889.1"/>
    </source>
</evidence>
<dbReference type="Proteomes" id="UP001333110">
    <property type="component" value="Unassembled WGS sequence"/>
</dbReference>
<comment type="caution">
    <text evidence="1">The sequence shown here is derived from an EMBL/GenBank/DDBJ whole genome shotgun (WGS) entry which is preliminary data.</text>
</comment>
<dbReference type="AlphaFoldDB" id="A0AAN7RKV8"/>
<dbReference type="EMBL" id="JAUNZN010000018">
    <property type="protein sequence ID" value="KAK4810889.1"/>
    <property type="molecule type" value="Genomic_DNA"/>
</dbReference>
<gene>
    <name evidence="1" type="ORF">QYF61_013297</name>
</gene>
<proteinExistence type="predicted"/>
<name>A0AAN7RKV8_MYCAM</name>
<evidence type="ECO:0000313" key="2">
    <source>
        <dbReference type="Proteomes" id="UP001333110"/>
    </source>
</evidence>
<protein>
    <submittedName>
        <fullName evidence="1">Uncharacterized protein</fullName>
    </submittedName>
</protein>
<sequence length="347" mass="39184">MVSTRPKAIARKNVPWWASGNQTSMPVLLLRKGPPARSSAAEPFASVASNMLPISLYSGPRILCIPDSKTLGVDLESPLVLSARGSRLQLELGASREGPLPQIVPPNYTRTTQHPIPKSNYLILAKQTHISQPFLIGEMLQPLHHLRGPSLDSLQYVQVSLVLGSPELDTGLQGEELTYKIVQLQSRETFRILKIGHQKSKFNKEMSKFLHLRQNKPHIAIEVVEYKPTECSYYKSDRPHTGLHEHEYCQQIERGYCSPVLGTCAVTEILHPVLGPLSSRRMLRNWRAMEMARGLEHMTHEERLADLDLVSLRRMLTGNLIAAYNYLKGSYKVVRRQKLLDGGRQYN</sequence>
<organism evidence="1 2">
    <name type="scientific">Mycteria americana</name>
    <name type="common">Wood stork</name>
    <dbReference type="NCBI Taxonomy" id="33587"/>
    <lineage>
        <taxon>Eukaryota</taxon>
        <taxon>Metazoa</taxon>
        <taxon>Chordata</taxon>
        <taxon>Craniata</taxon>
        <taxon>Vertebrata</taxon>
        <taxon>Euteleostomi</taxon>
        <taxon>Archelosauria</taxon>
        <taxon>Archosauria</taxon>
        <taxon>Dinosauria</taxon>
        <taxon>Saurischia</taxon>
        <taxon>Theropoda</taxon>
        <taxon>Coelurosauria</taxon>
        <taxon>Aves</taxon>
        <taxon>Neognathae</taxon>
        <taxon>Neoaves</taxon>
        <taxon>Aequornithes</taxon>
        <taxon>Ciconiiformes</taxon>
        <taxon>Ciconiidae</taxon>
        <taxon>Mycteria</taxon>
    </lineage>
</organism>
<keyword evidence="2" id="KW-1185">Reference proteome</keyword>